<dbReference type="SUPFAM" id="SSF56672">
    <property type="entry name" value="DNA/RNA polymerases"/>
    <property type="match status" value="1"/>
</dbReference>
<gene>
    <name evidence="2" type="ORF">Sangu_2835200</name>
</gene>
<organism evidence="2">
    <name type="scientific">Sesamum angustifolium</name>
    <dbReference type="NCBI Taxonomy" id="2727405"/>
    <lineage>
        <taxon>Eukaryota</taxon>
        <taxon>Viridiplantae</taxon>
        <taxon>Streptophyta</taxon>
        <taxon>Embryophyta</taxon>
        <taxon>Tracheophyta</taxon>
        <taxon>Spermatophyta</taxon>
        <taxon>Magnoliopsida</taxon>
        <taxon>eudicotyledons</taxon>
        <taxon>Gunneridae</taxon>
        <taxon>Pentapetalae</taxon>
        <taxon>asterids</taxon>
        <taxon>lamiids</taxon>
        <taxon>Lamiales</taxon>
        <taxon>Pedaliaceae</taxon>
        <taxon>Sesamum</taxon>
    </lineage>
</organism>
<dbReference type="InterPro" id="IPR043502">
    <property type="entry name" value="DNA/RNA_pol_sf"/>
</dbReference>
<dbReference type="AlphaFoldDB" id="A0AAW2ISB8"/>
<dbReference type="InterPro" id="IPR043128">
    <property type="entry name" value="Rev_trsase/Diguanyl_cyclase"/>
</dbReference>
<sequence>MFLNIDDILIASKNMKEHIKHLEIFSDAYFREGLGLSEKKATIVVNKIEFLRILIDGTGIELQNHIVEKICNFPDILKDKKRLQSFLGVANFVGFFIKDVAEYRKDFWPL</sequence>
<name>A0AAW2ISB8_9LAMI</name>
<protein>
    <submittedName>
        <fullName evidence="2">Polyprotein</fullName>
    </submittedName>
</protein>
<dbReference type="InterPro" id="IPR051320">
    <property type="entry name" value="Viral_Replic_Matur_Polypro"/>
</dbReference>
<reference evidence="2" key="2">
    <citation type="journal article" date="2024" name="Plant">
        <title>Genomic evolution and insights into agronomic trait innovations of Sesamum species.</title>
        <authorList>
            <person name="Miao H."/>
            <person name="Wang L."/>
            <person name="Qu L."/>
            <person name="Liu H."/>
            <person name="Sun Y."/>
            <person name="Le M."/>
            <person name="Wang Q."/>
            <person name="Wei S."/>
            <person name="Zheng Y."/>
            <person name="Lin W."/>
            <person name="Duan Y."/>
            <person name="Cao H."/>
            <person name="Xiong S."/>
            <person name="Wang X."/>
            <person name="Wei L."/>
            <person name="Li C."/>
            <person name="Ma Q."/>
            <person name="Ju M."/>
            <person name="Zhao R."/>
            <person name="Li G."/>
            <person name="Mu C."/>
            <person name="Tian Q."/>
            <person name="Mei H."/>
            <person name="Zhang T."/>
            <person name="Gao T."/>
            <person name="Zhang H."/>
        </authorList>
    </citation>
    <scope>NUCLEOTIDE SEQUENCE</scope>
    <source>
        <strain evidence="2">G01</strain>
    </source>
</reference>
<dbReference type="Gene3D" id="3.30.70.270">
    <property type="match status" value="1"/>
</dbReference>
<proteinExistence type="predicted"/>
<dbReference type="InterPro" id="IPR000477">
    <property type="entry name" value="RT_dom"/>
</dbReference>
<dbReference type="PANTHER" id="PTHR33064:SF37">
    <property type="entry name" value="RIBONUCLEASE H"/>
    <property type="match status" value="1"/>
</dbReference>
<evidence type="ECO:0000313" key="2">
    <source>
        <dbReference type="EMBL" id="KAL0284268.1"/>
    </source>
</evidence>
<reference evidence="2" key="1">
    <citation type="submission" date="2020-06" db="EMBL/GenBank/DDBJ databases">
        <authorList>
            <person name="Li T."/>
            <person name="Hu X."/>
            <person name="Zhang T."/>
            <person name="Song X."/>
            <person name="Zhang H."/>
            <person name="Dai N."/>
            <person name="Sheng W."/>
            <person name="Hou X."/>
            <person name="Wei L."/>
        </authorList>
    </citation>
    <scope>NUCLEOTIDE SEQUENCE</scope>
    <source>
        <strain evidence="2">G01</strain>
        <tissue evidence="2">Leaf</tissue>
    </source>
</reference>
<feature type="domain" description="Reverse transcriptase" evidence="1">
    <location>
        <begin position="1"/>
        <end position="55"/>
    </location>
</feature>
<dbReference type="EMBL" id="JACGWK010001664">
    <property type="protein sequence ID" value="KAL0284268.1"/>
    <property type="molecule type" value="Genomic_DNA"/>
</dbReference>
<evidence type="ECO:0000259" key="1">
    <source>
        <dbReference type="PROSITE" id="PS50878"/>
    </source>
</evidence>
<dbReference type="PROSITE" id="PS50878">
    <property type="entry name" value="RT_POL"/>
    <property type="match status" value="1"/>
</dbReference>
<accession>A0AAW2ISB8</accession>
<dbReference type="PANTHER" id="PTHR33064">
    <property type="entry name" value="POL PROTEIN"/>
    <property type="match status" value="1"/>
</dbReference>
<comment type="caution">
    <text evidence="2">The sequence shown here is derived from an EMBL/GenBank/DDBJ whole genome shotgun (WGS) entry which is preliminary data.</text>
</comment>